<evidence type="ECO:0000313" key="4">
    <source>
        <dbReference type="EMBL" id="CAB4862443.1"/>
    </source>
</evidence>
<name>A0A6J7RLX0_9ZZZZ</name>
<dbReference type="EMBL" id="CAFBLT010000001">
    <property type="protein sequence ID" value="CAB4862443.1"/>
    <property type="molecule type" value="Genomic_DNA"/>
</dbReference>
<organism evidence="5">
    <name type="scientific">freshwater metagenome</name>
    <dbReference type="NCBI Taxonomy" id="449393"/>
    <lineage>
        <taxon>unclassified sequences</taxon>
        <taxon>metagenomes</taxon>
        <taxon>ecological metagenomes</taxon>
    </lineage>
</organism>
<evidence type="ECO:0000313" key="5">
    <source>
        <dbReference type="EMBL" id="CAB5029913.1"/>
    </source>
</evidence>
<dbReference type="InterPro" id="IPR051262">
    <property type="entry name" value="SMP-30/CGR1_Lactonase"/>
</dbReference>
<reference evidence="5" key="1">
    <citation type="submission" date="2020-05" db="EMBL/GenBank/DDBJ databases">
        <authorList>
            <person name="Chiriac C."/>
            <person name="Salcher M."/>
            <person name="Ghai R."/>
            <person name="Kavagutti S V."/>
        </authorList>
    </citation>
    <scope>NUCLEOTIDE SEQUENCE</scope>
</reference>
<dbReference type="EMBL" id="CAFABE010000013">
    <property type="protein sequence ID" value="CAB4821587.1"/>
    <property type="molecule type" value="Genomic_DNA"/>
</dbReference>
<dbReference type="Pfam" id="PF08450">
    <property type="entry name" value="SGL"/>
    <property type="match status" value="1"/>
</dbReference>
<proteinExistence type="predicted"/>
<protein>
    <submittedName>
        <fullName evidence="5">Unannotated protein</fullName>
    </submittedName>
</protein>
<dbReference type="InterPro" id="IPR013658">
    <property type="entry name" value="SGL"/>
</dbReference>
<feature type="domain" description="SMP-30/Gluconolactonase/LRE-like region" evidence="2">
    <location>
        <begin position="16"/>
        <end position="268"/>
    </location>
</feature>
<dbReference type="EMBL" id="CAFBPM010000019">
    <property type="protein sequence ID" value="CAB5029913.1"/>
    <property type="molecule type" value="Genomic_DNA"/>
</dbReference>
<evidence type="ECO:0000259" key="2">
    <source>
        <dbReference type="Pfam" id="PF08450"/>
    </source>
</evidence>
<dbReference type="SUPFAM" id="SSF63829">
    <property type="entry name" value="Calcium-dependent phosphotriesterase"/>
    <property type="match status" value="1"/>
</dbReference>
<dbReference type="Gene3D" id="2.120.10.30">
    <property type="entry name" value="TolB, C-terminal domain"/>
    <property type="match status" value="1"/>
</dbReference>
<gene>
    <name evidence="3" type="ORF">UFOPK3164_00452</name>
    <name evidence="4" type="ORF">UFOPK3427_00273</name>
    <name evidence="5" type="ORF">UFOPK4112_01530</name>
</gene>
<dbReference type="PANTHER" id="PTHR47572:SF4">
    <property type="entry name" value="LACTONASE DRP35"/>
    <property type="match status" value="1"/>
</dbReference>
<dbReference type="InterPro" id="IPR011042">
    <property type="entry name" value="6-blade_b-propeller_TolB-like"/>
</dbReference>
<keyword evidence="1" id="KW-0378">Hydrolase</keyword>
<sequence length="297" mass="31499">MTTQWTTETLREGLAFGEGPRWHDGRLYYSDFFRHGVFSMLPDGSDEQLVAEVAGQPSGLGWMPDGSMLIVSMTDQKVLRRATDGSISVHADISEHCGYWANDMVVSSDGTAYVGDFGFNLDAFLLEHGVEGVLTPPGPPTTNLCVIDPRGAIIQVVGEMAFPNGPVITPDGATLIVAETMAMRLSAFDVSSDGTLSNRRVFAQLELVPADGICLDANGEVWVANALAPQAVRVREGGEITGMVTTSQICFACMLGGDERSTLFCMTAPTSEAAVASQGLNAKIEAVHVDVPGAGRP</sequence>
<dbReference type="PANTHER" id="PTHR47572">
    <property type="entry name" value="LIPOPROTEIN-RELATED"/>
    <property type="match status" value="1"/>
</dbReference>
<evidence type="ECO:0000256" key="1">
    <source>
        <dbReference type="ARBA" id="ARBA00022801"/>
    </source>
</evidence>
<evidence type="ECO:0000313" key="3">
    <source>
        <dbReference type="EMBL" id="CAB4821587.1"/>
    </source>
</evidence>
<dbReference type="GO" id="GO:0016787">
    <property type="term" value="F:hydrolase activity"/>
    <property type="evidence" value="ECO:0007669"/>
    <property type="project" value="UniProtKB-KW"/>
</dbReference>
<accession>A0A6J7RLX0</accession>
<dbReference type="AlphaFoldDB" id="A0A6J7RLX0"/>